<dbReference type="PATRIC" id="fig|520762.4.peg.274"/>
<sequence>MAQNEDYVPQGGDGMKVGLIDVDGHNFPNLALMKLSALHKSKGDQVEMFFPMSSYDRVYMSKVFTFTPDFETVINADEIIRGGTGYDLKNKLPDEAENIYPDYSLYNIKDTAYGYLTRGCPRGCNFCIVGEKEGLKSYQVADLKDFWNGQKEIKLLDPNLLACNDSISLLQQLVDSKAWIDFTQGLDIRLMTDEKVNMINKLKIKMIHFAWDNYEFKTYEKLKEFRAKLNFNNRRLRVYVLTNFNTQIEQDLERIYKLRELDYDPYVMIYDKQKAPKLIKKMQRWVNNKFIWHSGTANTFEEYLKIG</sequence>
<dbReference type="STRING" id="520762.AN619_02410"/>
<proteinExistence type="predicted"/>
<name>A0A140LCJ1_9FIRM</name>
<dbReference type="InterPro" id="IPR058240">
    <property type="entry name" value="rSAM_sf"/>
</dbReference>
<keyword evidence="2" id="KW-1185">Reference proteome</keyword>
<gene>
    <name evidence="1" type="ORF">AN619_02410</name>
</gene>
<evidence type="ECO:0008006" key="3">
    <source>
        <dbReference type="Google" id="ProtNLM"/>
    </source>
</evidence>
<protein>
    <recommendedName>
        <fullName evidence="3">Radical SAM core domain-containing protein</fullName>
    </recommendedName>
</protein>
<dbReference type="EMBL" id="LOEE01000006">
    <property type="protein sequence ID" value="KXG78266.1"/>
    <property type="molecule type" value="Genomic_DNA"/>
</dbReference>
<dbReference type="Proteomes" id="UP000070456">
    <property type="component" value="Unassembled WGS sequence"/>
</dbReference>
<accession>A0A140LCJ1</accession>
<comment type="caution">
    <text evidence="1">The sequence shown here is derived from an EMBL/GenBank/DDBJ whole genome shotgun (WGS) entry which is preliminary data.</text>
</comment>
<dbReference type="SUPFAM" id="SSF102114">
    <property type="entry name" value="Radical SAM enzymes"/>
    <property type="match status" value="1"/>
</dbReference>
<reference evidence="1 2" key="1">
    <citation type="submission" date="2015-12" db="EMBL/GenBank/DDBJ databases">
        <title>Draft genome sequence of the thermoanaerobe Thermotalea metallivorans, an isolate from the runoff channel of the Great Artesian Basin, Australia.</title>
        <authorList>
            <person name="Patel B.K."/>
        </authorList>
    </citation>
    <scope>NUCLEOTIDE SEQUENCE [LARGE SCALE GENOMIC DNA]</scope>
    <source>
        <strain evidence="1 2">B2-1</strain>
    </source>
</reference>
<evidence type="ECO:0000313" key="2">
    <source>
        <dbReference type="Proteomes" id="UP000070456"/>
    </source>
</evidence>
<organism evidence="1 2">
    <name type="scientific">Thermotalea metallivorans</name>
    <dbReference type="NCBI Taxonomy" id="520762"/>
    <lineage>
        <taxon>Bacteria</taxon>
        <taxon>Bacillati</taxon>
        <taxon>Bacillota</taxon>
        <taxon>Clostridia</taxon>
        <taxon>Peptostreptococcales</taxon>
        <taxon>Thermotaleaceae</taxon>
        <taxon>Thermotalea</taxon>
    </lineage>
</organism>
<dbReference type="AlphaFoldDB" id="A0A140LCJ1"/>
<evidence type="ECO:0000313" key="1">
    <source>
        <dbReference type="EMBL" id="KXG78266.1"/>
    </source>
</evidence>